<evidence type="ECO:0000256" key="2">
    <source>
        <dbReference type="ARBA" id="ARBA00011028"/>
    </source>
</evidence>
<dbReference type="OrthoDB" id="9793396at2"/>
<evidence type="ECO:0000313" key="9">
    <source>
        <dbReference type="Proteomes" id="UP000199585"/>
    </source>
</evidence>
<dbReference type="InterPro" id="IPR006127">
    <property type="entry name" value="ZnuA-like"/>
</dbReference>
<name>A0A1H8JD32_9RHOB</name>
<gene>
    <name evidence="8" type="ORF">SAMN04488003_13612</name>
</gene>
<keyword evidence="4" id="KW-0479">Metal-binding</keyword>
<evidence type="ECO:0000313" key="8">
    <source>
        <dbReference type="EMBL" id="SEN78753.1"/>
    </source>
</evidence>
<protein>
    <submittedName>
        <fullName evidence="8">Zinc/manganese transport system substrate-binding protein</fullName>
    </submittedName>
</protein>
<evidence type="ECO:0000256" key="5">
    <source>
        <dbReference type="ARBA" id="ARBA00022729"/>
    </source>
</evidence>
<dbReference type="PANTHER" id="PTHR42953">
    <property type="entry name" value="HIGH-AFFINITY ZINC UPTAKE SYSTEM PROTEIN ZNUA-RELATED"/>
    <property type="match status" value="1"/>
</dbReference>
<dbReference type="PRINTS" id="PR00691">
    <property type="entry name" value="ADHESINB"/>
</dbReference>
<dbReference type="SUPFAM" id="SSF53807">
    <property type="entry name" value="Helical backbone' metal receptor"/>
    <property type="match status" value="1"/>
</dbReference>
<dbReference type="GO" id="GO:0030313">
    <property type="term" value="C:cell envelope"/>
    <property type="evidence" value="ECO:0007669"/>
    <property type="project" value="UniProtKB-SubCell"/>
</dbReference>
<comment type="similarity">
    <text evidence="2 6">Belongs to the bacterial solute-binding protein 9 family.</text>
</comment>
<keyword evidence="5 7" id="KW-0732">Signal</keyword>
<evidence type="ECO:0000256" key="6">
    <source>
        <dbReference type="RuleBase" id="RU003512"/>
    </source>
</evidence>
<dbReference type="RefSeq" id="WP_089905623.1">
    <property type="nucleotide sequence ID" value="NZ_FOCI01000036.1"/>
</dbReference>
<dbReference type="InterPro" id="IPR006129">
    <property type="entry name" value="AdhesinB"/>
</dbReference>
<dbReference type="STRING" id="245187.SAMN04488003_13612"/>
<evidence type="ECO:0000256" key="3">
    <source>
        <dbReference type="ARBA" id="ARBA00022448"/>
    </source>
</evidence>
<dbReference type="Gene3D" id="3.40.50.1980">
    <property type="entry name" value="Nitrogenase molybdenum iron protein domain"/>
    <property type="match status" value="2"/>
</dbReference>
<organism evidence="8 9">
    <name type="scientific">Loktanella fryxellensis</name>
    <dbReference type="NCBI Taxonomy" id="245187"/>
    <lineage>
        <taxon>Bacteria</taxon>
        <taxon>Pseudomonadati</taxon>
        <taxon>Pseudomonadota</taxon>
        <taxon>Alphaproteobacteria</taxon>
        <taxon>Rhodobacterales</taxon>
        <taxon>Roseobacteraceae</taxon>
        <taxon>Loktanella</taxon>
    </lineage>
</organism>
<evidence type="ECO:0000256" key="4">
    <source>
        <dbReference type="ARBA" id="ARBA00022723"/>
    </source>
</evidence>
<keyword evidence="9" id="KW-1185">Reference proteome</keyword>
<dbReference type="Pfam" id="PF01297">
    <property type="entry name" value="ZnuA"/>
    <property type="match status" value="1"/>
</dbReference>
<dbReference type="EMBL" id="FOCI01000036">
    <property type="protein sequence ID" value="SEN78753.1"/>
    <property type="molecule type" value="Genomic_DNA"/>
</dbReference>
<dbReference type="GO" id="GO:0046872">
    <property type="term" value="F:metal ion binding"/>
    <property type="evidence" value="ECO:0007669"/>
    <property type="project" value="UniProtKB-KW"/>
</dbReference>
<proteinExistence type="inferred from homology"/>
<comment type="subcellular location">
    <subcellularLocation>
        <location evidence="1">Cell envelope</location>
    </subcellularLocation>
</comment>
<dbReference type="AlphaFoldDB" id="A0A1H8JD32"/>
<reference evidence="8 9" key="1">
    <citation type="submission" date="2016-10" db="EMBL/GenBank/DDBJ databases">
        <authorList>
            <person name="de Groot N.N."/>
        </authorList>
    </citation>
    <scope>NUCLEOTIDE SEQUENCE [LARGE SCALE GENOMIC DNA]</scope>
    <source>
        <strain evidence="8 9">DSM 16213</strain>
    </source>
</reference>
<keyword evidence="3 6" id="KW-0813">Transport</keyword>
<dbReference type="CDD" id="cd01137">
    <property type="entry name" value="PsaA"/>
    <property type="match status" value="1"/>
</dbReference>
<evidence type="ECO:0000256" key="7">
    <source>
        <dbReference type="SAM" id="SignalP"/>
    </source>
</evidence>
<dbReference type="Proteomes" id="UP000199585">
    <property type="component" value="Unassembled WGS sequence"/>
</dbReference>
<evidence type="ECO:0000256" key="1">
    <source>
        <dbReference type="ARBA" id="ARBA00004196"/>
    </source>
</evidence>
<dbReference type="PANTHER" id="PTHR42953:SF1">
    <property type="entry name" value="METAL-BINDING PROTEIN HI_0362-RELATED"/>
    <property type="match status" value="1"/>
</dbReference>
<dbReference type="PRINTS" id="PR00690">
    <property type="entry name" value="ADHESNFAMILY"/>
</dbReference>
<accession>A0A1H8JD32</accession>
<dbReference type="GO" id="GO:0007155">
    <property type="term" value="P:cell adhesion"/>
    <property type="evidence" value="ECO:0007669"/>
    <property type="project" value="InterPro"/>
</dbReference>
<sequence length="301" mass="31566">MNRRNFLALTTALVALPHLALAQDRLTVVTSFSVLNDMVSQVGGDRIDVATLVDADEDAHMYQPTPADARSLSDANVVVVNGLGFEGWMDRLIEASGFAGSVIVAVDGIATRDMPEMEGHAGHDHGAFDPHGWQSLANARIYVANIAQGLSAADPAGAEVYAANADAYLAQIDATEAELQDLLAEVPQDRRTVVTSHDAFGYLGDAYGLTFLAPQGLSTESEASAADVATLITQIRAEDIAAVFLENVTDSRLVQQIAAETGATVGGTLYSDALSGPDGPAATYLEMMRHNVATLAAALKP</sequence>
<dbReference type="GO" id="GO:0030001">
    <property type="term" value="P:metal ion transport"/>
    <property type="evidence" value="ECO:0007669"/>
    <property type="project" value="InterPro"/>
</dbReference>
<feature type="signal peptide" evidence="7">
    <location>
        <begin position="1"/>
        <end position="22"/>
    </location>
</feature>
<dbReference type="InterPro" id="IPR050492">
    <property type="entry name" value="Bact_metal-bind_prot9"/>
</dbReference>
<feature type="chain" id="PRO_5011720664" evidence="7">
    <location>
        <begin position="23"/>
        <end position="301"/>
    </location>
</feature>
<dbReference type="InterPro" id="IPR006128">
    <property type="entry name" value="Lipoprotein_PsaA-like"/>
</dbReference>